<accession>A0ACD0P491</accession>
<name>A0ACD0P491_9BASI</name>
<gene>
    <name evidence="1" type="ORF">IE53DRAFT_339821</name>
</gene>
<dbReference type="Proteomes" id="UP000245626">
    <property type="component" value="Unassembled WGS sequence"/>
</dbReference>
<reference evidence="1 2" key="1">
    <citation type="journal article" date="2018" name="Mol. Biol. Evol.">
        <title>Broad Genomic Sampling Reveals a Smut Pathogenic Ancestry of the Fungal Clade Ustilaginomycotina.</title>
        <authorList>
            <person name="Kijpornyongpan T."/>
            <person name="Mondo S.J."/>
            <person name="Barry K."/>
            <person name="Sandor L."/>
            <person name="Lee J."/>
            <person name="Lipzen A."/>
            <person name="Pangilinan J."/>
            <person name="LaButti K."/>
            <person name="Hainaut M."/>
            <person name="Henrissat B."/>
            <person name="Grigoriev I.V."/>
            <person name="Spatafora J.W."/>
            <person name="Aime M.C."/>
        </authorList>
    </citation>
    <scope>NUCLEOTIDE SEQUENCE [LARGE SCALE GENOMIC DNA]</scope>
    <source>
        <strain evidence="1 2">SA 807</strain>
    </source>
</reference>
<keyword evidence="2" id="KW-1185">Reference proteome</keyword>
<dbReference type="EMBL" id="KZ819754">
    <property type="protein sequence ID" value="PWN52866.1"/>
    <property type="molecule type" value="Genomic_DNA"/>
</dbReference>
<sequence>MSKRLASSAIIESVFFNFSKPIAQTRNLRNLLPCPSTWRNPPPASVATADGRIRHLTLSACTNQRVTYRKFGASGREAIDKQNQRSRQDPPAADPIPFGSASPKPNYPLWQVIPQQQQRIFQPAKSYNRFDGGDGGGRRSNLNGRGGAPMLILAVVVGGTVTYYVFHLEQVAQTGRWRFIDVSREQERQMGQATFQQTLSEYRGRILPAHHPISKQVRDVASRIVRVLEEDESSGGAAHGLVVSGSGVGGGGGGGVVSYGAERDGRDPSEIFHPKSTTMMGAGRYRGEPNKTEWEVFVIDDPKQKNAFVLPGGKIFVFTGILPICYNQDGLATVLGHEIAHQLARHSAEKVSGYKVLLFASQILDLLGFDIGLSRLGLTLLLSLPNSRKTESEADYIGLQLMSRACFDPREASKLWERMERSEGGGGGGGGVADGIKNILSTHPVNSSRIKKMEEWLPEAASTRSSSGCPSPTEVGDFRGAAGSLGIRARPSFFN</sequence>
<organism evidence="1 2">
    <name type="scientific">Violaceomyces palustris</name>
    <dbReference type="NCBI Taxonomy" id="1673888"/>
    <lineage>
        <taxon>Eukaryota</taxon>
        <taxon>Fungi</taxon>
        <taxon>Dikarya</taxon>
        <taxon>Basidiomycota</taxon>
        <taxon>Ustilaginomycotina</taxon>
        <taxon>Ustilaginomycetes</taxon>
        <taxon>Violaceomycetales</taxon>
        <taxon>Violaceomycetaceae</taxon>
        <taxon>Violaceomyces</taxon>
    </lineage>
</organism>
<evidence type="ECO:0000313" key="1">
    <source>
        <dbReference type="EMBL" id="PWN52866.1"/>
    </source>
</evidence>
<protein>
    <submittedName>
        <fullName evidence="1">Uncharacterized protein</fullName>
    </submittedName>
</protein>
<evidence type="ECO:0000313" key="2">
    <source>
        <dbReference type="Proteomes" id="UP000245626"/>
    </source>
</evidence>
<proteinExistence type="predicted"/>